<proteinExistence type="inferred from homology"/>
<comment type="similarity">
    <text evidence="4">Belongs to the methyl-accepting chemotaxis (MCP) protein family.</text>
</comment>
<accession>A0ABS6MBM9</accession>
<dbReference type="InterPro" id="IPR000727">
    <property type="entry name" value="T_SNARE_dom"/>
</dbReference>
<keyword evidence="6" id="KW-1133">Transmembrane helix</keyword>
<evidence type="ECO:0000256" key="5">
    <source>
        <dbReference type="PROSITE-ProRule" id="PRU00284"/>
    </source>
</evidence>
<dbReference type="Pfam" id="PF12729">
    <property type="entry name" value="4HB_MCP_1"/>
    <property type="match status" value="1"/>
</dbReference>
<feature type="domain" description="Methyl-accepting transducer" evidence="7">
    <location>
        <begin position="285"/>
        <end position="521"/>
    </location>
</feature>
<feature type="transmembrane region" description="Helical" evidence="6">
    <location>
        <begin position="6"/>
        <end position="26"/>
    </location>
</feature>
<sequence length="558" mass="60164">MHNLSLRTMLTGGFAVIALILLLVGFMSISASFNMKEDVEEIGHERIDAVDLLNQINTERLIIRGQSLLVALSPEFSAQALSTHRSTYQARMASWDKLDQLLSRYNAIPRTGKGEEMYQALRQSIDTWRTQAAPLDNLIEAMSQARNANRYNQLFTQYTDQFRDIREISKTMSARLLTLIDRNKQLTADIVGDATAEAEAAVTNTIIAVILGFVMAIGAGIYITRTVLGQLGGEPVDVKEIVNTIAQGDLTARIPLRAGDTKSLLAYFASMVETMRTMMKQIADASVQVSAAAEELSASSAQTNTQVQLQQTEITQVATAMNEMAATVMDVAKNAASAADAAQVAKGETENGSKVVNEVLETIHQLAADIEKSTTNVMALVQDSQEIGTVLDVIQDIAEQTNLLALNAAIEAARAGDHGRGFSVVADEVRSLASRTQASTEDIQNRINRVQQSSTVTATQMEQGKASSIKTVEHASQAGEALQTIDSSVSAINDMNAQIATAAEEQSSVAEEINRNITTISQAIEETATAATQVTTASQELARLSSMLQSSVQQFKLT</sequence>
<dbReference type="PANTHER" id="PTHR32089:SF120">
    <property type="entry name" value="METHYL-ACCEPTING CHEMOTAXIS PROTEIN TLPQ"/>
    <property type="match status" value="1"/>
</dbReference>
<dbReference type="InterPro" id="IPR004089">
    <property type="entry name" value="MCPsignal_dom"/>
</dbReference>
<keyword evidence="6" id="KW-0812">Transmembrane</keyword>
<comment type="caution">
    <text evidence="9">The sequence shown here is derived from an EMBL/GenBank/DDBJ whole genome shotgun (WGS) entry which is preliminary data.</text>
</comment>
<evidence type="ECO:0000256" key="2">
    <source>
        <dbReference type="ARBA" id="ARBA00022519"/>
    </source>
</evidence>
<keyword evidence="10" id="KW-1185">Reference proteome</keyword>
<dbReference type="InterPro" id="IPR024478">
    <property type="entry name" value="HlyB_4HB_MCP"/>
</dbReference>
<evidence type="ECO:0000259" key="8">
    <source>
        <dbReference type="PROSITE" id="PS50192"/>
    </source>
</evidence>
<evidence type="ECO:0000256" key="6">
    <source>
        <dbReference type="SAM" id="Phobius"/>
    </source>
</evidence>
<feature type="transmembrane region" description="Helical" evidence="6">
    <location>
        <begin position="205"/>
        <end position="223"/>
    </location>
</feature>
<dbReference type="PROSITE" id="PS50111">
    <property type="entry name" value="CHEMOTAXIS_TRANSDUC_2"/>
    <property type="match status" value="1"/>
</dbReference>
<gene>
    <name evidence="9" type="ORF">KTN04_10055</name>
</gene>
<organism evidence="9 10">
    <name type="scientific">Marinobacterium weihaiense</name>
    <dbReference type="NCBI Taxonomy" id="2851016"/>
    <lineage>
        <taxon>Bacteria</taxon>
        <taxon>Pseudomonadati</taxon>
        <taxon>Pseudomonadota</taxon>
        <taxon>Gammaproteobacteria</taxon>
        <taxon>Oceanospirillales</taxon>
        <taxon>Oceanospirillaceae</taxon>
        <taxon>Marinobacterium</taxon>
    </lineage>
</organism>
<evidence type="ECO:0000256" key="4">
    <source>
        <dbReference type="ARBA" id="ARBA00029447"/>
    </source>
</evidence>
<evidence type="ECO:0000256" key="1">
    <source>
        <dbReference type="ARBA" id="ARBA00004429"/>
    </source>
</evidence>
<reference evidence="9 10" key="1">
    <citation type="submission" date="2021-06" db="EMBL/GenBank/DDBJ databases">
        <title>Bacterium isolated from marine sediment.</title>
        <authorList>
            <person name="Zhu K.-L."/>
            <person name="Du Z.-J."/>
            <person name="Liang Q.-Y."/>
        </authorList>
    </citation>
    <scope>NUCLEOTIDE SEQUENCE [LARGE SCALE GENOMIC DNA]</scope>
    <source>
        <strain evidence="9 10">A346</strain>
    </source>
</reference>
<name>A0ABS6MBM9_9GAMM</name>
<dbReference type="EMBL" id="JAHQZT010000011">
    <property type="protein sequence ID" value="MBV0933680.1"/>
    <property type="molecule type" value="Genomic_DNA"/>
</dbReference>
<comment type="subcellular location">
    <subcellularLocation>
        <location evidence="1">Cell inner membrane</location>
        <topology evidence="1">Multi-pass membrane protein</topology>
    </subcellularLocation>
</comment>
<evidence type="ECO:0000256" key="3">
    <source>
        <dbReference type="ARBA" id="ARBA00023224"/>
    </source>
</evidence>
<keyword evidence="2" id="KW-1003">Cell membrane</keyword>
<dbReference type="PANTHER" id="PTHR32089">
    <property type="entry name" value="METHYL-ACCEPTING CHEMOTAXIS PROTEIN MCPB"/>
    <property type="match status" value="1"/>
</dbReference>
<dbReference type="SMART" id="SM00283">
    <property type="entry name" value="MA"/>
    <property type="match status" value="1"/>
</dbReference>
<keyword evidence="3 5" id="KW-0807">Transducer</keyword>
<evidence type="ECO:0000259" key="7">
    <source>
        <dbReference type="PROSITE" id="PS50111"/>
    </source>
</evidence>
<evidence type="ECO:0000313" key="10">
    <source>
        <dbReference type="Proteomes" id="UP000755551"/>
    </source>
</evidence>
<dbReference type="Proteomes" id="UP000755551">
    <property type="component" value="Unassembled WGS sequence"/>
</dbReference>
<dbReference type="RefSeq" id="WP_217335102.1">
    <property type="nucleotide sequence ID" value="NZ_JAHQZT010000011.1"/>
</dbReference>
<keyword evidence="2" id="KW-0997">Cell inner membrane</keyword>
<dbReference type="CDD" id="cd11386">
    <property type="entry name" value="MCP_signal"/>
    <property type="match status" value="1"/>
</dbReference>
<dbReference type="Pfam" id="PF00015">
    <property type="entry name" value="MCPsignal"/>
    <property type="match status" value="1"/>
</dbReference>
<feature type="domain" description="T-SNARE coiled-coil homology" evidence="8">
    <location>
        <begin position="472"/>
        <end position="534"/>
    </location>
</feature>
<keyword evidence="6" id="KW-0472">Membrane</keyword>
<dbReference type="PROSITE" id="PS50192">
    <property type="entry name" value="T_SNARE"/>
    <property type="match status" value="1"/>
</dbReference>
<protein>
    <submittedName>
        <fullName evidence="9">MCP four helix bundle domain-containing protein</fullName>
    </submittedName>
</protein>
<evidence type="ECO:0000313" key="9">
    <source>
        <dbReference type="EMBL" id="MBV0933680.1"/>
    </source>
</evidence>